<protein>
    <submittedName>
        <fullName evidence="2">Lactonase family protein</fullName>
    </submittedName>
</protein>
<dbReference type="Gene3D" id="2.130.10.10">
    <property type="entry name" value="YVTN repeat-like/Quinoprotein amine dehydrogenase"/>
    <property type="match status" value="1"/>
</dbReference>
<comment type="similarity">
    <text evidence="1">Belongs to the cycloisomerase 2 family.</text>
</comment>
<comment type="caution">
    <text evidence="2">The sequence shown here is derived from an EMBL/GenBank/DDBJ whole genome shotgun (WGS) entry which is preliminary data.</text>
</comment>
<dbReference type="EMBL" id="BAABHS010000017">
    <property type="protein sequence ID" value="GAA4975277.1"/>
    <property type="molecule type" value="Genomic_DNA"/>
</dbReference>
<dbReference type="InterPro" id="IPR015943">
    <property type="entry name" value="WD40/YVTN_repeat-like_dom_sf"/>
</dbReference>
<evidence type="ECO:0000313" key="3">
    <source>
        <dbReference type="Proteomes" id="UP001500466"/>
    </source>
</evidence>
<name>A0ABP9HNV3_9ACTN</name>
<accession>A0ABP9HNV3</accession>
<dbReference type="InterPro" id="IPR050282">
    <property type="entry name" value="Cycloisomerase_2"/>
</dbReference>
<proteinExistence type="inferred from homology"/>
<dbReference type="SUPFAM" id="SSF51004">
    <property type="entry name" value="C-terminal (heme d1) domain of cytochrome cd1-nitrite reductase"/>
    <property type="match status" value="1"/>
</dbReference>
<evidence type="ECO:0000313" key="2">
    <source>
        <dbReference type="EMBL" id="GAA4975277.1"/>
    </source>
</evidence>
<dbReference type="RefSeq" id="WP_345677672.1">
    <property type="nucleotide sequence ID" value="NZ_BAABHS010000017.1"/>
</dbReference>
<gene>
    <name evidence="2" type="ORF">GCM10023205_47680</name>
</gene>
<reference evidence="3" key="1">
    <citation type="journal article" date="2019" name="Int. J. Syst. Evol. Microbiol.">
        <title>The Global Catalogue of Microorganisms (GCM) 10K type strain sequencing project: providing services to taxonomists for standard genome sequencing and annotation.</title>
        <authorList>
            <consortium name="The Broad Institute Genomics Platform"/>
            <consortium name="The Broad Institute Genome Sequencing Center for Infectious Disease"/>
            <person name="Wu L."/>
            <person name="Ma J."/>
        </authorList>
    </citation>
    <scope>NUCLEOTIDE SEQUENCE [LARGE SCALE GENOMIC DNA]</scope>
    <source>
        <strain evidence="3">JCM 17986</strain>
    </source>
</reference>
<keyword evidence="3" id="KW-1185">Reference proteome</keyword>
<organism evidence="2 3">
    <name type="scientific">Yinghuangia aomiensis</name>
    <dbReference type="NCBI Taxonomy" id="676205"/>
    <lineage>
        <taxon>Bacteria</taxon>
        <taxon>Bacillati</taxon>
        <taxon>Actinomycetota</taxon>
        <taxon>Actinomycetes</taxon>
        <taxon>Kitasatosporales</taxon>
        <taxon>Streptomycetaceae</taxon>
        <taxon>Yinghuangia</taxon>
    </lineage>
</organism>
<evidence type="ECO:0000256" key="1">
    <source>
        <dbReference type="ARBA" id="ARBA00005564"/>
    </source>
</evidence>
<dbReference type="InterPro" id="IPR019405">
    <property type="entry name" value="Lactonase_7-beta_prop"/>
</dbReference>
<dbReference type="Pfam" id="PF10282">
    <property type="entry name" value="Lactonase"/>
    <property type="match status" value="1"/>
</dbReference>
<dbReference type="PANTHER" id="PTHR30344:SF1">
    <property type="entry name" value="6-PHOSPHOGLUCONOLACTONASE"/>
    <property type="match status" value="1"/>
</dbReference>
<sequence length="340" mass="34888">MDTTGRPLVYIGSYTADTDGRGAGITVCAYDPETGELTPLGEPVATPSPSFLAVHPDGHTLYAVNELEPHGTLSSFAIAIDGSLTPLGTVPTGGSAPCHLAVDPTGQYVLTANYGDGRVSVHAIGGHGAAEPADVVISLAGHGPDTERQTGAHAHQVVFDADLLLVCDLGSDRVWRFRFAHGAATPDTPWAVTPGTGPRHLALAGPGRAWVVGELDPAVHPLPTGTPAAVEAADTSVRNYPSAIVASPDGRFVYVANRGPDTVTVLDVEGDTIRSIGESPVGAAWPRDAALVGEFLYIAAQDGDAVTALRRDPVTGLLGEPAVVLKTGSPTCITIGPRRG</sequence>
<dbReference type="Proteomes" id="UP001500466">
    <property type="component" value="Unassembled WGS sequence"/>
</dbReference>
<dbReference type="PANTHER" id="PTHR30344">
    <property type="entry name" value="6-PHOSPHOGLUCONOLACTONASE-RELATED"/>
    <property type="match status" value="1"/>
</dbReference>
<dbReference type="InterPro" id="IPR011048">
    <property type="entry name" value="Haem_d1_sf"/>
</dbReference>